<dbReference type="KEGG" id="bmei:Spa11_12240"/>
<keyword evidence="3" id="KW-1185">Reference proteome</keyword>
<evidence type="ECO:0000256" key="1">
    <source>
        <dbReference type="SAM" id="SignalP"/>
    </source>
</evidence>
<reference evidence="2 3" key="1">
    <citation type="submission" date="2019-02" db="EMBL/GenBank/DDBJ databases">
        <title>Deep-cultivation of Planctomycetes and their phenomic and genomic characterization uncovers novel biology.</title>
        <authorList>
            <person name="Wiegand S."/>
            <person name="Jogler M."/>
            <person name="Boedeker C."/>
            <person name="Pinto D."/>
            <person name="Vollmers J."/>
            <person name="Rivas-Marin E."/>
            <person name="Kohn T."/>
            <person name="Peeters S.H."/>
            <person name="Heuer A."/>
            <person name="Rast P."/>
            <person name="Oberbeckmann S."/>
            <person name="Bunk B."/>
            <person name="Jeske O."/>
            <person name="Meyerdierks A."/>
            <person name="Storesund J.E."/>
            <person name="Kallscheuer N."/>
            <person name="Luecker S."/>
            <person name="Lage O.M."/>
            <person name="Pohl T."/>
            <person name="Merkel B.J."/>
            <person name="Hornburger P."/>
            <person name="Mueller R.-W."/>
            <person name="Bruemmer F."/>
            <person name="Labrenz M."/>
            <person name="Spormann A.M."/>
            <person name="Op den Camp H."/>
            <person name="Overmann J."/>
            <person name="Amann R."/>
            <person name="Jetten M.S.M."/>
            <person name="Mascher T."/>
            <person name="Medema M.H."/>
            <person name="Devos D.P."/>
            <person name="Kaster A.-K."/>
            <person name="Ovreas L."/>
            <person name="Rohde M."/>
            <person name="Galperin M.Y."/>
            <person name="Jogler C."/>
        </authorList>
    </citation>
    <scope>NUCLEOTIDE SEQUENCE [LARGE SCALE GENOMIC DNA]</scope>
    <source>
        <strain evidence="2 3">Spa11</strain>
    </source>
</reference>
<proteinExistence type="predicted"/>
<sequence length="222" mass="22032" precursor="true">MNRTLLAALACVAAASSANGNLVISQYVETNSGTSPKGIELWNISGATIDFAVTGLSVLQGTNGGAPAAGFTLNTGTLAAGSVIVIGTPDMEATAVGNGATYYERGYTFNGDDSLVVQLGGMTTDTFGMPGSDPGSAWSGGGVSTANSNLALIEPVDLDSVSFTSFTDPSIRFETIGTTGAGLLTGFGIAPAAIPEPTAALFGSLVAGGLGLMVARRPADRG</sequence>
<accession>A0A518K5H1</accession>
<dbReference type="AlphaFoldDB" id="A0A518K5H1"/>
<organism evidence="2 3">
    <name type="scientific">Botrimarina mediterranea</name>
    <dbReference type="NCBI Taxonomy" id="2528022"/>
    <lineage>
        <taxon>Bacteria</taxon>
        <taxon>Pseudomonadati</taxon>
        <taxon>Planctomycetota</taxon>
        <taxon>Planctomycetia</taxon>
        <taxon>Pirellulales</taxon>
        <taxon>Lacipirellulaceae</taxon>
        <taxon>Botrimarina</taxon>
    </lineage>
</organism>
<gene>
    <name evidence="2" type="ORF">Spa11_12240</name>
</gene>
<evidence type="ECO:0008006" key="4">
    <source>
        <dbReference type="Google" id="ProtNLM"/>
    </source>
</evidence>
<feature type="signal peptide" evidence="1">
    <location>
        <begin position="1"/>
        <end position="20"/>
    </location>
</feature>
<dbReference type="EMBL" id="CP036349">
    <property type="protein sequence ID" value="QDV73036.1"/>
    <property type="molecule type" value="Genomic_DNA"/>
</dbReference>
<name>A0A518K5H1_9BACT</name>
<protein>
    <recommendedName>
        <fullName evidence="4">LTD domain-containing protein</fullName>
    </recommendedName>
</protein>
<evidence type="ECO:0000313" key="3">
    <source>
        <dbReference type="Proteomes" id="UP000316426"/>
    </source>
</evidence>
<dbReference type="Proteomes" id="UP000316426">
    <property type="component" value="Chromosome"/>
</dbReference>
<keyword evidence="1" id="KW-0732">Signal</keyword>
<evidence type="ECO:0000313" key="2">
    <source>
        <dbReference type="EMBL" id="QDV73036.1"/>
    </source>
</evidence>
<feature type="chain" id="PRO_5021730951" description="LTD domain-containing protein" evidence="1">
    <location>
        <begin position="21"/>
        <end position="222"/>
    </location>
</feature>
<dbReference type="RefSeq" id="WP_145109330.1">
    <property type="nucleotide sequence ID" value="NZ_CP036349.1"/>
</dbReference>